<organism evidence="11">
    <name type="scientific">Soboliphyme baturini</name>
    <dbReference type="NCBI Taxonomy" id="241478"/>
    <lineage>
        <taxon>Eukaryota</taxon>
        <taxon>Metazoa</taxon>
        <taxon>Ecdysozoa</taxon>
        <taxon>Nematoda</taxon>
        <taxon>Enoplea</taxon>
        <taxon>Dorylaimia</taxon>
        <taxon>Dioctophymatida</taxon>
        <taxon>Dioctophymatoidea</taxon>
        <taxon>Soboliphymatidae</taxon>
        <taxon>Soboliphyme</taxon>
    </lineage>
</organism>
<dbReference type="EMBL" id="UZAM01014724">
    <property type="protein sequence ID" value="VDP35352.1"/>
    <property type="molecule type" value="Genomic_DNA"/>
</dbReference>
<dbReference type="GO" id="GO:0006431">
    <property type="term" value="P:methionyl-tRNA aminoacylation"/>
    <property type="evidence" value="ECO:0007669"/>
    <property type="project" value="TreeGrafter"/>
</dbReference>
<comment type="catalytic activity">
    <reaction evidence="6">
        <text>tRNA(Met) + L-methionine + ATP = L-methionyl-tRNA(Met) + AMP + diphosphate</text>
        <dbReference type="Rhea" id="RHEA:13481"/>
        <dbReference type="Rhea" id="RHEA-COMP:9667"/>
        <dbReference type="Rhea" id="RHEA-COMP:9698"/>
        <dbReference type="ChEBI" id="CHEBI:30616"/>
        <dbReference type="ChEBI" id="CHEBI:33019"/>
        <dbReference type="ChEBI" id="CHEBI:57844"/>
        <dbReference type="ChEBI" id="CHEBI:78442"/>
        <dbReference type="ChEBI" id="CHEBI:78530"/>
        <dbReference type="ChEBI" id="CHEBI:456215"/>
        <dbReference type="EC" id="6.1.1.10"/>
    </reaction>
</comment>
<dbReference type="GO" id="GO:0004825">
    <property type="term" value="F:methionine-tRNA ligase activity"/>
    <property type="evidence" value="ECO:0007669"/>
    <property type="project" value="UniProtKB-EC"/>
</dbReference>
<dbReference type="InterPro" id="IPR029038">
    <property type="entry name" value="MetRS_Zn"/>
</dbReference>
<sequence length="192" mass="22377">MGVLWTFLLQSLCSIVRHSRFLADRFIEGICPFCAFEDARGDQCDHCCRLINACELISPRCKLCGTSPEIRTSKHIFLNLPKLQPQVETYLKSQFGKEDCYWSHNALAISQSWLTEGLKERCITRDLSWGTQVPLEGYDKKVFYVWFDAPIGYVSITANYCKDWKKWWMNPDEVRKHNLKFCISFDKVCLLA</sequence>
<feature type="chain" id="PRO_5043140466" evidence="7">
    <location>
        <begin position="19"/>
        <end position="192"/>
    </location>
</feature>
<evidence type="ECO:0000313" key="10">
    <source>
        <dbReference type="Proteomes" id="UP000270296"/>
    </source>
</evidence>
<dbReference type="AlphaFoldDB" id="A0A183J4T6"/>
<evidence type="ECO:0000313" key="11">
    <source>
        <dbReference type="WBParaSite" id="SBAD_0001126001-mRNA-1"/>
    </source>
</evidence>
<dbReference type="Pfam" id="PF09334">
    <property type="entry name" value="tRNA-synt_1g"/>
    <property type="match status" value="1"/>
</dbReference>
<keyword evidence="3" id="KW-0067">ATP-binding</keyword>
<dbReference type="SUPFAM" id="SSF52374">
    <property type="entry name" value="Nucleotidylyl transferase"/>
    <property type="match status" value="1"/>
</dbReference>
<evidence type="ECO:0000256" key="2">
    <source>
        <dbReference type="ARBA" id="ARBA00022741"/>
    </source>
</evidence>
<dbReference type="InterPro" id="IPR015413">
    <property type="entry name" value="Methionyl/Leucyl_tRNA_Synth"/>
</dbReference>
<dbReference type="OrthoDB" id="5844513at2759"/>
<dbReference type="GO" id="GO:0005829">
    <property type="term" value="C:cytosol"/>
    <property type="evidence" value="ECO:0007669"/>
    <property type="project" value="TreeGrafter"/>
</dbReference>
<evidence type="ECO:0000256" key="1">
    <source>
        <dbReference type="ARBA" id="ARBA00022598"/>
    </source>
</evidence>
<evidence type="ECO:0000256" key="7">
    <source>
        <dbReference type="SAM" id="SignalP"/>
    </source>
</evidence>
<reference evidence="9 10" key="2">
    <citation type="submission" date="2018-11" db="EMBL/GenBank/DDBJ databases">
        <authorList>
            <consortium name="Pathogen Informatics"/>
        </authorList>
    </citation>
    <scope>NUCLEOTIDE SEQUENCE [LARGE SCALE GENOMIC DNA]</scope>
</reference>
<evidence type="ECO:0000259" key="8">
    <source>
        <dbReference type="Pfam" id="PF09334"/>
    </source>
</evidence>
<evidence type="ECO:0000256" key="6">
    <source>
        <dbReference type="ARBA" id="ARBA00047364"/>
    </source>
</evidence>
<feature type="domain" description="Methionyl/Leucyl tRNA synthetase" evidence="8">
    <location>
        <begin position="17"/>
        <end position="176"/>
    </location>
</feature>
<dbReference type="GO" id="GO:0017101">
    <property type="term" value="C:aminoacyl-tRNA synthetase multienzyme complex"/>
    <property type="evidence" value="ECO:0007669"/>
    <property type="project" value="TreeGrafter"/>
</dbReference>
<keyword evidence="7" id="KW-0732">Signal</keyword>
<feature type="signal peptide" evidence="7">
    <location>
        <begin position="1"/>
        <end position="18"/>
    </location>
</feature>
<evidence type="ECO:0000256" key="4">
    <source>
        <dbReference type="ARBA" id="ARBA00022917"/>
    </source>
</evidence>
<name>A0A183J4T6_9BILA</name>
<evidence type="ECO:0000256" key="5">
    <source>
        <dbReference type="ARBA" id="ARBA00023146"/>
    </source>
</evidence>
<dbReference type="PANTHER" id="PTHR45765">
    <property type="entry name" value="METHIONINE--TRNA LIGASE"/>
    <property type="match status" value="1"/>
</dbReference>
<reference evidence="11" key="1">
    <citation type="submission" date="2016-06" db="UniProtKB">
        <authorList>
            <consortium name="WormBaseParasite"/>
        </authorList>
    </citation>
    <scope>IDENTIFICATION</scope>
</reference>
<dbReference type="WBParaSite" id="SBAD_0001126001-mRNA-1">
    <property type="protein sequence ID" value="SBAD_0001126001-mRNA-1"/>
    <property type="gene ID" value="SBAD_0001126001"/>
</dbReference>
<keyword evidence="2" id="KW-0547">Nucleotide-binding</keyword>
<evidence type="ECO:0000256" key="3">
    <source>
        <dbReference type="ARBA" id="ARBA00022840"/>
    </source>
</evidence>
<proteinExistence type="predicted"/>
<dbReference type="Proteomes" id="UP000270296">
    <property type="component" value="Unassembled WGS sequence"/>
</dbReference>
<protein>
    <submittedName>
        <fullName evidence="11">tRNA-synt_1g domain-containing protein</fullName>
    </submittedName>
</protein>
<keyword evidence="5" id="KW-0030">Aminoacyl-tRNA synthetase</keyword>
<dbReference type="GO" id="GO:0005524">
    <property type="term" value="F:ATP binding"/>
    <property type="evidence" value="ECO:0007669"/>
    <property type="project" value="UniProtKB-KW"/>
</dbReference>
<keyword evidence="1" id="KW-0436">Ligase</keyword>
<dbReference type="PANTHER" id="PTHR45765:SF1">
    <property type="entry name" value="METHIONINE--TRNA LIGASE, CYTOPLASMIC"/>
    <property type="match status" value="1"/>
</dbReference>
<evidence type="ECO:0000313" key="9">
    <source>
        <dbReference type="EMBL" id="VDP35352.1"/>
    </source>
</evidence>
<keyword evidence="10" id="KW-1185">Reference proteome</keyword>
<dbReference type="SUPFAM" id="SSF57770">
    <property type="entry name" value="Methionyl-tRNA synthetase (MetRS), Zn-domain"/>
    <property type="match status" value="1"/>
</dbReference>
<gene>
    <name evidence="9" type="ORF">SBAD_LOCUS10884</name>
</gene>
<dbReference type="InterPro" id="IPR023458">
    <property type="entry name" value="Met-tRNA_ligase_1"/>
</dbReference>
<keyword evidence="4" id="KW-0648">Protein biosynthesis</keyword>
<accession>A0A183J4T6</accession>
<dbReference type="Gene3D" id="2.170.220.10">
    <property type="match status" value="1"/>
</dbReference>